<dbReference type="AlphaFoldDB" id="A0A4Q9HKV2"/>
<evidence type="ECO:0000313" key="5">
    <source>
        <dbReference type="Proteomes" id="UP000292452"/>
    </source>
</evidence>
<evidence type="ECO:0000256" key="1">
    <source>
        <dbReference type="SAM" id="MobiDB-lite"/>
    </source>
</evidence>
<protein>
    <submittedName>
        <fullName evidence="4">DUF2382 domain-containing protein</fullName>
    </submittedName>
</protein>
<dbReference type="PANTHER" id="PTHR38463:SF1">
    <property type="entry name" value="STRESS RESPONSE PROTEIN YSNF"/>
    <property type="match status" value="1"/>
</dbReference>
<dbReference type="RefSeq" id="WP_131126095.1">
    <property type="nucleotide sequence ID" value="NZ_SIXH01000540.1"/>
</dbReference>
<dbReference type="InterPro" id="IPR011033">
    <property type="entry name" value="PRC_barrel-like_sf"/>
</dbReference>
<feature type="region of interest" description="Disordered" evidence="1">
    <location>
        <begin position="298"/>
        <end position="333"/>
    </location>
</feature>
<name>A0A4Q9HKV2_STRKA</name>
<dbReference type="GO" id="GO:0030077">
    <property type="term" value="C:plasma membrane light-harvesting complex"/>
    <property type="evidence" value="ECO:0007669"/>
    <property type="project" value="InterPro"/>
</dbReference>
<proteinExistence type="predicted"/>
<sequence length="333" mass="36203">MNAPLGDNPQALTGLTVVDAAGAKVGVVQQVYRDDATNAPEWITVRTGLFGMKETFVPLAGARQQGGELHVPHTKETIKDAPRIDADGHLEPLEEDELYRHYGLTRPGAATRMTTGTAGAGRAAGTTAAGTAAAAAAGRPTGDTARQTRMPDAGRQQATGGRPEPRTRAERQPAGAGAGAMAMSRGRDEEDTARTKEQIPEILLSEEQLQIATEERVSGRAHLRKHVVTEDVHRTVPVSHEEVRLVREKITDDERALGRTAPRIGDGQVEVVLHEERAVVSKRTVPVERVRLETERVTEQRQVDAEVRKEELEFDDGRGFKGDRKGPGPERRR</sequence>
<dbReference type="InterPro" id="IPR052967">
    <property type="entry name" value="Stress_Response_Assoc"/>
</dbReference>
<feature type="domain" description="PRC-barrel" evidence="2">
    <location>
        <begin position="12"/>
        <end position="76"/>
    </location>
</feature>
<dbReference type="EMBL" id="SIXH01000540">
    <property type="protein sequence ID" value="TBO55318.1"/>
    <property type="molecule type" value="Genomic_DNA"/>
</dbReference>
<dbReference type="PANTHER" id="PTHR38463">
    <property type="entry name" value="STRESS RESPONSE PROTEIN YSNF"/>
    <property type="match status" value="1"/>
</dbReference>
<dbReference type="Pfam" id="PF05239">
    <property type="entry name" value="PRC"/>
    <property type="match status" value="1"/>
</dbReference>
<keyword evidence="5" id="KW-1185">Reference proteome</keyword>
<evidence type="ECO:0000313" key="4">
    <source>
        <dbReference type="EMBL" id="TBO55318.1"/>
    </source>
</evidence>
<organism evidence="4 5">
    <name type="scientific">Streptomyces kasugaensis</name>
    <dbReference type="NCBI Taxonomy" id="1946"/>
    <lineage>
        <taxon>Bacteria</taxon>
        <taxon>Bacillati</taxon>
        <taxon>Actinomycetota</taxon>
        <taxon>Actinomycetes</taxon>
        <taxon>Kitasatosporales</taxon>
        <taxon>Streptomycetaceae</taxon>
        <taxon>Streptomyces</taxon>
    </lineage>
</organism>
<feature type="compositionally biased region" description="Low complexity" evidence="1">
    <location>
        <begin position="131"/>
        <end position="145"/>
    </location>
</feature>
<comment type="caution">
    <text evidence="4">The sequence shown here is derived from an EMBL/GenBank/DDBJ whole genome shotgun (WGS) entry which is preliminary data.</text>
</comment>
<evidence type="ECO:0000259" key="2">
    <source>
        <dbReference type="Pfam" id="PF05239"/>
    </source>
</evidence>
<feature type="region of interest" description="Disordered" evidence="1">
    <location>
        <begin position="131"/>
        <end position="194"/>
    </location>
</feature>
<dbReference type="InterPro" id="IPR014747">
    <property type="entry name" value="Bac_photo_RC_H_C"/>
</dbReference>
<feature type="domain" description="DUF2382" evidence="3">
    <location>
        <begin position="204"/>
        <end position="313"/>
    </location>
</feature>
<feature type="compositionally biased region" description="Basic and acidic residues" evidence="1">
    <location>
        <begin position="185"/>
        <end position="194"/>
    </location>
</feature>
<gene>
    <name evidence="4" type="ORF">EYS09_33905</name>
</gene>
<reference evidence="4 5" key="1">
    <citation type="submission" date="2019-02" db="EMBL/GenBank/DDBJ databases">
        <title>Draft Genome Sequence of Streptomyces sp. AM-2504, identified by 16S rRNA comparative analysis as a Streptomyces Kasugaensis strain.</title>
        <authorList>
            <person name="Napolioni V."/>
            <person name="Giuliodori A.M."/>
            <person name="Spurio R."/>
            <person name="Fabbretti A."/>
        </authorList>
    </citation>
    <scope>NUCLEOTIDE SEQUENCE [LARGE SCALE GENOMIC DNA]</scope>
    <source>
        <strain evidence="4 5">AM-2504</strain>
    </source>
</reference>
<accession>A0A4Q9HKV2</accession>
<dbReference type="GO" id="GO:0019684">
    <property type="term" value="P:photosynthesis, light reaction"/>
    <property type="evidence" value="ECO:0007669"/>
    <property type="project" value="InterPro"/>
</dbReference>
<dbReference type="Gene3D" id="3.90.50.10">
    <property type="entry name" value="Photosynthetic Reaction Center, subunit H, domain 2"/>
    <property type="match status" value="1"/>
</dbReference>
<dbReference type="Proteomes" id="UP000292452">
    <property type="component" value="Unassembled WGS sequence"/>
</dbReference>
<dbReference type="InterPro" id="IPR019060">
    <property type="entry name" value="DUF2382"/>
</dbReference>
<dbReference type="Pfam" id="PF09557">
    <property type="entry name" value="DUF2382"/>
    <property type="match status" value="1"/>
</dbReference>
<evidence type="ECO:0000259" key="3">
    <source>
        <dbReference type="Pfam" id="PF09557"/>
    </source>
</evidence>
<dbReference type="InterPro" id="IPR027275">
    <property type="entry name" value="PRC-brl_dom"/>
</dbReference>
<dbReference type="SUPFAM" id="SSF50346">
    <property type="entry name" value="PRC-barrel domain"/>
    <property type="match status" value="1"/>
</dbReference>